<dbReference type="InterPro" id="IPR002213">
    <property type="entry name" value="UDP_glucos_trans"/>
</dbReference>
<dbReference type="CDD" id="cd03784">
    <property type="entry name" value="GT1_Gtf-like"/>
    <property type="match status" value="1"/>
</dbReference>
<dbReference type="InterPro" id="IPR050426">
    <property type="entry name" value="Glycosyltransferase_28"/>
</dbReference>
<reference evidence="2 3" key="1">
    <citation type="submission" date="2020-08" db="EMBL/GenBank/DDBJ databases">
        <title>Sequencing the genomes of 1000 actinobacteria strains.</title>
        <authorList>
            <person name="Klenk H.-P."/>
        </authorList>
    </citation>
    <scope>NUCLEOTIDE SEQUENCE [LARGE SCALE GENOMIC DNA]</scope>
    <source>
        <strain evidence="2 3">DSM 21065</strain>
    </source>
</reference>
<feature type="domain" description="Erythromycin biosynthesis protein CIII-like C-terminal" evidence="1">
    <location>
        <begin position="311"/>
        <end position="410"/>
    </location>
</feature>
<dbReference type="Gene3D" id="3.40.50.2000">
    <property type="entry name" value="Glycogen Phosphorylase B"/>
    <property type="match status" value="2"/>
</dbReference>
<proteinExistence type="predicted"/>
<organism evidence="2 3">
    <name type="scientific">Cryobacterium roopkundense</name>
    <dbReference type="NCBI Taxonomy" id="1001240"/>
    <lineage>
        <taxon>Bacteria</taxon>
        <taxon>Bacillati</taxon>
        <taxon>Actinomycetota</taxon>
        <taxon>Actinomycetes</taxon>
        <taxon>Micrococcales</taxon>
        <taxon>Microbacteriaceae</taxon>
        <taxon>Cryobacterium</taxon>
    </lineage>
</organism>
<name>A0A7W9E5R9_9MICO</name>
<dbReference type="InterPro" id="IPR010610">
    <property type="entry name" value="EryCIII-like_C"/>
</dbReference>
<dbReference type="PANTHER" id="PTHR48050">
    <property type="entry name" value="STEROL 3-BETA-GLUCOSYLTRANSFERASE"/>
    <property type="match status" value="1"/>
</dbReference>
<dbReference type="GO" id="GO:0008194">
    <property type="term" value="F:UDP-glycosyltransferase activity"/>
    <property type="evidence" value="ECO:0007669"/>
    <property type="project" value="InterPro"/>
</dbReference>
<dbReference type="Pfam" id="PF06722">
    <property type="entry name" value="EryCIII-like_C"/>
    <property type="match status" value="1"/>
</dbReference>
<dbReference type="SUPFAM" id="SSF53756">
    <property type="entry name" value="UDP-Glycosyltransferase/glycogen phosphorylase"/>
    <property type="match status" value="1"/>
</dbReference>
<evidence type="ECO:0000313" key="2">
    <source>
        <dbReference type="EMBL" id="MBB5643506.1"/>
    </source>
</evidence>
<gene>
    <name evidence="2" type="ORF">BJ997_004054</name>
</gene>
<dbReference type="AlphaFoldDB" id="A0A7W9E5R9"/>
<keyword evidence="2" id="KW-0808">Transferase</keyword>
<dbReference type="RefSeq" id="WP_183323709.1">
    <property type="nucleotide sequence ID" value="NZ_JACHBQ010000001.1"/>
</dbReference>
<dbReference type="FunFam" id="3.40.50.2000:FF:000072">
    <property type="entry name" value="Glycosyl transferase"/>
    <property type="match status" value="1"/>
</dbReference>
<dbReference type="Proteomes" id="UP000561726">
    <property type="component" value="Unassembled WGS sequence"/>
</dbReference>
<dbReference type="GO" id="GO:0017000">
    <property type="term" value="P:antibiotic biosynthetic process"/>
    <property type="evidence" value="ECO:0007669"/>
    <property type="project" value="UniProtKB-ARBA"/>
</dbReference>
<sequence length="432" mass="46399">MARILMGTMPTTGHVRPGLGIAHALVAAGHEVSWYTGSGYGDMIRETGATFLPMSPGVDLDDDAVQQLAITAARKPGLNAVRWGLLNLFLIPIPGWFAELDEIAKRFQPDVVVVDHGFVAGLFLAEKRSIPSVAFSSTPLALSSVDTAPFGMGYAPSASAAGKARNRVLNASVQRVVFANEHRAANEVRQSLGLRALPSFFLNWHVELATRYLAATIPEFEYPRSDLPGHVQFIGALIPPSTTNWTPPAWWPDVAAIRESGRPVIVVTQGSVAREPRKLLLPAIQALATEDVLIVATTGGPDPELVLPRSRRPANLRLERFVPFDKLLPQADLMVTNGGYGGVQQALAAGVPLVVAGQTEDKMEANARVAWSRVGISLANDHPSPKQIAHAVDTVLTDPRYWYRARELAQSYGRLDATALAVEAITAAAAGR</sequence>
<comment type="caution">
    <text evidence="2">The sequence shown here is derived from an EMBL/GenBank/DDBJ whole genome shotgun (WGS) entry which is preliminary data.</text>
</comment>
<accession>A0A7W9E5R9</accession>
<protein>
    <submittedName>
        <fullName evidence="2">MGT family glycosyltransferase</fullName>
    </submittedName>
</protein>
<dbReference type="EMBL" id="JACHBQ010000001">
    <property type="protein sequence ID" value="MBB5643506.1"/>
    <property type="molecule type" value="Genomic_DNA"/>
</dbReference>
<dbReference type="GO" id="GO:0016758">
    <property type="term" value="F:hexosyltransferase activity"/>
    <property type="evidence" value="ECO:0007669"/>
    <property type="project" value="UniProtKB-ARBA"/>
</dbReference>
<evidence type="ECO:0000259" key="1">
    <source>
        <dbReference type="Pfam" id="PF06722"/>
    </source>
</evidence>
<dbReference type="PANTHER" id="PTHR48050:SF13">
    <property type="entry name" value="STEROL 3-BETA-GLUCOSYLTRANSFERASE UGT80A2"/>
    <property type="match status" value="1"/>
</dbReference>
<evidence type="ECO:0000313" key="3">
    <source>
        <dbReference type="Proteomes" id="UP000561726"/>
    </source>
</evidence>